<keyword evidence="3" id="KW-1185">Reference proteome</keyword>
<feature type="region of interest" description="Disordered" evidence="1">
    <location>
        <begin position="503"/>
        <end position="535"/>
    </location>
</feature>
<feature type="compositionally biased region" description="Pro residues" evidence="1">
    <location>
        <begin position="81"/>
        <end position="91"/>
    </location>
</feature>
<feature type="compositionally biased region" description="Acidic residues" evidence="1">
    <location>
        <begin position="54"/>
        <end position="66"/>
    </location>
</feature>
<feature type="region of interest" description="Disordered" evidence="1">
    <location>
        <begin position="587"/>
        <end position="628"/>
    </location>
</feature>
<feature type="compositionally biased region" description="Acidic residues" evidence="1">
    <location>
        <begin position="93"/>
        <end position="121"/>
    </location>
</feature>
<feature type="compositionally biased region" description="Pro residues" evidence="1">
    <location>
        <begin position="139"/>
        <end position="149"/>
    </location>
</feature>
<dbReference type="KEGG" id="fcy:FRACYDRAFT_237105"/>
<dbReference type="OrthoDB" id="49248at2759"/>
<feature type="compositionally biased region" description="Acidic residues" evidence="1">
    <location>
        <begin position="9"/>
        <end position="30"/>
    </location>
</feature>
<protein>
    <submittedName>
        <fullName evidence="2">Uncharacterized protein</fullName>
    </submittedName>
</protein>
<evidence type="ECO:0000313" key="2">
    <source>
        <dbReference type="EMBL" id="OEU18824.1"/>
    </source>
</evidence>
<feature type="compositionally biased region" description="Low complexity" evidence="1">
    <location>
        <begin position="458"/>
        <end position="474"/>
    </location>
</feature>
<dbReference type="AlphaFoldDB" id="A0A1E7FL23"/>
<feature type="region of interest" description="Disordered" evidence="1">
    <location>
        <begin position="453"/>
        <end position="490"/>
    </location>
</feature>
<reference evidence="2 3" key="1">
    <citation type="submission" date="2016-09" db="EMBL/GenBank/DDBJ databases">
        <title>Extensive genetic diversity and differential bi-allelic expression allows diatom success in the polar Southern Ocean.</title>
        <authorList>
            <consortium name="DOE Joint Genome Institute"/>
            <person name="Mock T."/>
            <person name="Otillar R.P."/>
            <person name="Strauss J."/>
            <person name="Dupont C."/>
            <person name="Frickenhaus S."/>
            <person name="Maumus F."/>
            <person name="Mcmullan M."/>
            <person name="Sanges R."/>
            <person name="Schmutz J."/>
            <person name="Toseland A."/>
            <person name="Valas R."/>
            <person name="Veluchamy A."/>
            <person name="Ward B.J."/>
            <person name="Allen A."/>
            <person name="Barry K."/>
            <person name="Falciatore A."/>
            <person name="Ferrante M."/>
            <person name="Fortunato A.E."/>
            <person name="Gloeckner G."/>
            <person name="Gruber A."/>
            <person name="Hipkin R."/>
            <person name="Janech M."/>
            <person name="Kroth P."/>
            <person name="Leese F."/>
            <person name="Lindquist E."/>
            <person name="Lyon B.R."/>
            <person name="Martin J."/>
            <person name="Mayer C."/>
            <person name="Parker M."/>
            <person name="Quesneville H."/>
            <person name="Raymond J."/>
            <person name="Uhlig C."/>
            <person name="Valentin K.U."/>
            <person name="Worden A.Z."/>
            <person name="Armbrust E.V."/>
            <person name="Bowler C."/>
            <person name="Green B."/>
            <person name="Moulton V."/>
            <person name="Van Oosterhout C."/>
            <person name="Grigoriev I."/>
        </authorList>
    </citation>
    <scope>NUCLEOTIDE SEQUENCE [LARGE SCALE GENOMIC DNA]</scope>
    <source>
        <strain evidence="2 3">CCMP1102</strain>
    </source>
</reference>
<gene>
    <name evidence="2" type="ORF">FRACYDRAFT_237105</name>
</gene>
<evidence type="ECO:0000256" key="1">
    <source>
        <dbReference type="SAM" id="MobiDB-lite"/>
    </source>
</evidence>
<organism evidence="2 3">
    <name type="scientific">Fragilariopsis cylindrus CCMP1102</name>
    <dbReference type="NCBI Taxonomy" id="635003"/>
    <lineage>
        <taxon>Eukaryota</taxon>
        <taxon>Sar</taxon>
        <taxon>Stramenopiles</taxon>
        <taxon>Ochrophyta</taxon>
        <taxon>Bacillariophyta</taxon>
        <taxon>Bacillariophyceae</taxon>
        <taxon>Bacillariophycidae</taxon>
        <taxon>Bacillariales</taxon>
        <taxon>Bacillariaceae</taxon>
        <taxon>Fragilariopsis</taxon>
    </lineage>
</organism>
<accession>A0A1E7FL23</accession>
<feature type="compositionally biased region" description="Low complexity" evidence="1">
    <location>
        <begin position="150"/>
        <end position="161"/>
    </location>
</feature>
<feature type="compositionally biased region" description="Polar residues" evidence="1">
    <location>
        <begin position="122"/>
        <end position="132"/>
    </location>
</feature>
<feature type="compositionally biased region" description="Basic and acidic residues" evidence="1">
    <location>
        <begin position="599"/>
        <end position="618"/>
    </location>
</feature>
<proteinExistence type="predicted"/>
<dbReference type="EMBL" id="KV784356">
    <property type="protein sequence ID" value="OEU18824.1"/>
    <property type="molecule type" value="Genomic_DNA"/>
</dbReference>
<sequence>MSANLDNAWGDEEGLDISDDGFGWEDDDDLFGNSEDATNTSHIIDVPEIKGNEEDNDDNDNGEDNDSGLGFPSATPVTASIPPPVSSPSPSPTEEESQIGWEDDDNLFGNSEDDGYGEEVPETTTTTASAKFQRNQTKKPPPPPPPPPREQQQQQQQQNPPSGMMPINRSPQISKMVENLSNYVTSLNRMLSSINAVLEFEYNTPQKAEELVEYYGSRPKLAEYTRSKELHRMNYKVVLPHGHVETNKERILAENLLSDKSLVSRAANQSLLADLLQVITGNDLIVQPQYFAICVATWCGFTIHIGDQGADMVDCRATLSISLPTEQGDRLSIAEVSVLVIFSPSQPMVEFKVLKIDVLLEDHSQLVGVAEFINVMEGHNNYEDDVLQNDVSADIYRDAFLENSQRMLSLSSKGMKSALMQMDSVINIKGKLQSISNFIPGTDQLLAAAEEEAKAFTEARNQQQQQQQSGNGFPRPSPPPPPRPSISNFIPGADQLLAAEVEVRNRKQQSAGHEFPRPPPPLPRAPGSDEYRPQSILGGLVRSGWKTLAKSVVLPDGDDPAIYGESVPPPRVGVYNEPSVPMSLYRKEDTAPEKTQNLYRKDETTNRSHLPPQEERRYKTGSNRSGTKIGEVKSTENEIQTEVLNSIAAKTIDDLNRNADKKKDEAIDYDGWDDFGLDDDDLDDLDDLDDTSGSQKLSVEEESLFVHSSDVVIVGSPPLTQEQFPVIETKYNPEDDIVETRKRWLNPRPYRPYIRG</sequence>
<dbReference type="InParanoid" id="A0A1E7FL23"/>
<feature type="compositionally biased region" description="Pro residues" evidence="1">
    <location>
        <begin position="475"/>
        <end position="484"/>
    </location>
</feature>
<name>A0A1E7FL23_9STRA</name>
<evidence type="ECO:0000313" key="3">
    <source>
        <dbReference type="Proteomes" id="UP000095751"/>
    </source>
</evidence>
<feature type="region of interest" description="Disordered" evidence="1">
    <location>
        <begin position="1"/>
        <end position="169"/>
    </location>
</feature>
<dbReference type="Proteomes" id="UP000095751">
    <property type="component" value="Unassembled WGS sequence"/>
</dbReference>